<name>A0AAE1E4N3_9GAST</name>
<comment type="caution">
    <text evidence="1">The sequence shown here is derived from an EMBL/GenBank/DDBJ whole genome shotgun (WGS) entry which is preliminary data.</text>
</comment>
<dbReference type="AlphaFoldDB" id="A0AAE1E4N3"/>
<evidence type="ECO:0000313" key="1">
    <source>
        <dbReference type="EMBL" id="KAK3793395.1"/>
    </source>
</evidence>
<protein>
    <submittedName>
        <fullName evidence="1">Uncharacterized protein</fullName>
    </submittedName>
</protein>
<dbReference type="Proteomes" id="UP001283361">
    <property type="component" value="Unassembled WGS sequence"/>
</dbReference>
<organism evidence="1 2">
    <name type="scientific">Elysia crispata</name>
    <name type="common">lettuce slug</name>
    <dbReference type="NCBI Taxonomy" id="231223"/>
    <lineage>
        <taxon>Eukaryota</taxon>
        <taxon>Metazoa</taxon>
        <taxon>Spiralia</taxon>
        <taxon>Lophotrochozoa</taxon>
        <taxon>Mollusca</taxon>
        <taxon>Gastropoda</taxon>
        <taxon>Heterobranchia</taxon>
        <taxon>Euthyneura</taxon>
        <taxon>Panpulmonata</taxon>
        <taxon>Sacoglossa</taxon>
        <taxon>Placobranchoidea</taxon>
        <taxon>Plakobranchidae</taxon>
        <taxon>Elysia</taxon>
    </lineage>
</organism>
<proteinExistence type="predicted"/>
<sequence length="90" mass="9863">MSRDTSKLILLWREMVVFVRLKTRQGKRAALGPPMATSGDLGISRSLILAVRRVSANIRVSNQSIGSVNRQEKTEWIPASAGTASIDLID</sequence>
<evidence type="ECO:0000313" key="2">
    <source>
        <dbReference type="Proteomes" id="UP001283361"/>
    </source>
</evidence>
<reference evidence="1" key="1">
    <citation type="journal article" date="2023" name="G3 (Bethesda)">
        <title>A reference genome for the long-term kleptoplast-retaining sea slug Elysia crispata morphotype clarki.</title>
        <authorList>
            <person name="Eastman K.E."/>
            <person name="Pendleton A.L."/>
            <person name="Shaikh M.A."/>
            <person name="Suttiyut T."/>
            <person name="Ogas R."/>
            <person name="Tomko P."/>
            <person name="Gavelis G."/>
            <person name="Widhalm J.R."/>
            <person name="Wisecaver J.H."/>
        </authorList>
    </citation>
    <scope>NUCLEOTIDE SEQUENCE</scope>
    <source>
        <strain evidence="1">ECLA1</strain>
    </source>
</reference>
<keyword evidence="2" id="KW-1185">Reference proteome</keyword>
<accession>A0AAE1E4N3</accession>
<dbReference type="EMBL" id="JAWDGP010001251">
    <property type="protein sequence ID" value="KAK3793395.1"/>
    <property type="molecule type" value="Genomic_DNA"/>
</dbReference>
<gene>
    <name evidence="1" type="ORF">RRG08_039201</name>
</gene>